<comment type="caution">
    <text evidence="1">The sequence shown here is derived from an EMBL/GenBank/DDBJ whole genome shotgun (WGS) entry which is preliminary data.</text>
</comment>
<reference evidence="1 2" key="1">
    <citation type="submission" date="2024-01" db="EMBL/GenBank/DDBJ databases">
        <title>Genome assemblies of Stephania.</title>
        <authorList>
            <person name="Yang L."/>
        </authorList>
    </citation>
    <scope>NUCLEOTIDE SEQUENCE [LARGE SCALE GENOMIC DNA]</scope>
    <source>
        <strain evidence="1">QJT</strain>
        <tissue evidence="1">Leaf</tissue>
    </source>
</reference>
<name>A0AAP0K1Y0_9MAGN</name>
<keyword evidence="2" id="KW-1185">Reference proteome</keyword>
<gene>
    <name evidence="1" type="ORF">Sjap_004245</name>
</gene>
<dbReference type="EMBL" id="JBBNAE010000002">
    <property type="protein sequence ID" value="KAK9144342.1"/>
    <property type="molecule type" value="Genomic_DNA"/>
</dbReference>
<proteinExistence type="predicted"/>
<evidence type="ECO:0000313" key="1">
    <source>
        <dbReference type="EMBL" id="KAK9144342.1"/>
    </source>
</evidence>
<organism evidence="1 2">
    <name type="scientific">Stephania japonica</name>
    <dbReference type="NCBI Taxonomy" id="461633"/>
    <lineage>
        <taxon>Eukaryota</taxon>
        <taxon>Viridiplantae</taxon>
        <taxon>Streptophyta</taxon>
        <taxon>Embryophyta</taxon>
        <taxon>Tracheophyta</taxon>
        <taxon>Spermatophyta</taxon>
        <taxon>Magnoliopsida</taxon>
        <taxon>Ranunculales</taxon>
        <taxon>Menispermaceae</taxon>
        <taxon>Menispermoideae</taxon>
        <taxon>Cissampelideae</taxon>
        <taxon>Stephania</taxon>
    </lineage>
</organism>
<accession>A0AAP0K1Y0</accession>
<dbReference type="Proteomes" id="UP001417504">
    <property type="component" value="Unassembled WGS sequence"/>
</dbReference>
<dbReference type="AlphaFoldDB" id="A0AAP0K1Y0"/>
<protein>
    <submittedName>
        <fullName evidence="1">Uncharacterized protein</fullName>
    </submittedName>
</protein>
<evidence type="ECO:0000313" key="2">
    <source>
        <dbReference type="Proteomes" id="UP001417504"/>
    </source>
</evidence>
<sequence>MVESVLSKTKFPLSSIAAEAALVPSSGSAFQTSAPVPLNSKIDPLLVNSTLDPLYTGPSPFAVQAMVLMGILANHRANKK</sequence>